<dbReference type="EMBL" id="LT671858">
    <property type="protein sequence ID" value="SIM53574.1"/>
    <property type="molecule type" value="Genomic_DNA"/>
</dbReference>
<dbReference type="GeneID" id="41588017"/>
<evidence type="ECO:0000313" key="2">
    <source>
        <dbReference type="Proteomes" id="UP000195607"/>
    </source>
</evidence>
<gene>
    <name evidence="1" type="ORF">CSP5_0740</name>
</gene>
<dbReference type="Proteomes" id="UP000195607">
    <property type="component" value="Chromosome I"/>
</dbReference>
<accession>A0A1N5TYL2</accession>
<protein>
    <submittedName>
        <fullName evidence="1">Uncharacterized protein</fullName>
    </submittedName>
</protein>
<sequence>MTVPMTTSSSSWNSQSVDVGDFSASPFVIGSGSSSSVFGLHGPISCACTGGGGGSGGGGSGSSGQPPSLSSYMDCYSSYFIHGGTISIQVSISSMGSTSCDRVYLCFSACRSSLGSTSSDYYFYKSSPICVYSTGSYKMTFTPETGNYKNVLFNTEVANSYGSSEYAPSITYQHDFTVFPKVSNPSIGYDGNNVIYLASINDSCSEHEFNAINQSKTSDTVKYSGTLYNEEICNILGQGFKMEEDGPYSNGKQLLHICIWDSMIGLGEIEHQRLAKCGRLTCEPSSITTRVSTVNAESNMSKTICDFPAANCPNGLAINVSNAHILSESRELAEASVEFGAMSLAALAIPVAGDAISPILGATSLALGIGSLLESFTSSTITNGKGNSPIELTHCIDGGNGRTNLFGSTDYISLLVPLSSTTPTFQVFMNTSDKYSLNYPCASGLGTHSEASVNLSVSSVHANYITCESFKLCSGNEKYIYICNPSNGVVYMEPLKMEGTYGGFGFFADPGNPYNIFAEVGNRLIPIGNVGSGILAQNGDDILHLK</sequence>
<reference evidence="1 2" key="1">
    <citation type="submission" date="2016-04" db="EMBL/GenBank/DDBJ databases">
        <authorList>
            <person name="Evans L.H."/>
            <person name="Alamgir A."/>
            <person name="Owens N."/>
            <person name="Weber N.D."/>
            <person name="Virtaneva K."/>
            <person name="Barbian K."/>
            <person name="Babar A."/>
            <person name="Rosenke K."/>
        </authorList>
    </citation>
    <scope>NUCLEOTIDE SEQUENCE [LARGE SCALE GENOMIC DNA]</scope>
    <source>
        <strain evidence="2">S5(T) (JCM 30642 \VKM B-2941)</strain>
    </source>
</reference>
<organism evidence="1 2">
    <name type="scientific">Cuniculiplasma divulgatum</name>
    <dbReference type="NCBI Taxonomy" id="1673428"/>
    <lineage>
        <taxon>Archaea</taxon>
        <taxon>Methanobacteriati</taxon>
        <taxon>Thermoplasmatota</taxon>
        <taxon>Thermoplasmata</taxon>
        <taxon>Thermoplasmatales</taxon>
        <taxon>Cuniculiplasmataceae</taxon>
        <taxon>Cuniculiplasma</taxon>
    </lineage>
</organism>
<proteinExistence type="predicted"/>
<dbReference type="AlphaFoldDB" id="A0A1N5TYL2"/>
<name>A0A1N5TYL2_9ARCH</name>
<dbReference type="RefSeq" id="WP_021788781.1">
    <property type="nucleotide sequence ID" value="NZ_LT671858.1"/>
</dbReference>
<evidence type="ECO:0000313" key="1">
    <source>
        <dbReference type="EMBL" id="SIM53574.1"/>
    </source>
</evidence>